<proteinExistence type="predicted"/>
<dbReference type="RefSeq" id="WP_380292982.1">
    <property type="nucleotide sequence ID" value="NZ_JBHULY010000034.1"/>
</dbReference>
<gene>
    <name evidence="1" type="ORF">ACFSR8_13735</name>
</gene>
<dbReference type="EMBL" id="JBHULY010000034">
    <property type="protein sequence ID" value="MFD2727278.1"/>
    <property type="molecule type" value="Genomic_DNA"/>
</dbReference>
<evidence type="ECO:0000313" key="1">
    <source>
        <dbReference type="EMBL" id="MFD2727278.1"/>
    </source>
</evidence>
<keyword evidence="2" id="KW-1185">Reference proteome</keyword>
<comment type="caution">
    <text evidence="1">The sequence shown here is derived from an EMBL/GenBank/DDBJ whole genome shotgun (WGS) entry which is preliminary data.</text>
</comment>
<reference evidence="2" key="1">
    <citation type="journal article" date="2019" name="Int. J. Syst. Evol. Microbiol.">
        <title>The Global Catalogue of Microorganisms (GCM) 10K type strain sequencing project: providing services to taxonomists for standard genome sequencing and annotation.</title>
        <authorList>
            <consortium name="The Broad Institute Genomics Platform"/>
            <consortium name="The Broad Institute Genome Sequencing Center for Infectious Disease"/>
            <person name="Wu L."/>
            <person name="Ma J."/>
        </authorList>
    </citation>
    <scope>NUCLEOTIDE SEQUENCE [LARGE SCALE GENOMIC DNA]</scope>
    <source>
        <strain evidence="2">KCTC 42398</strain>
    </source>
</reference>
<accession>A0ABW5TFE9</accession>
<dbReference type="Proteomes" id="UP001597476">
    <property type="component" value="Unassembled WGS sequence"/>
</dbReference>
<name>A0ABW5TFE9_9FLAO</name>
<organism evidence="1 2">
    <name type="scientific">Hyunsoonleella rubra</name>
    <dbReference type="NCBI Taxonomy" id="1737062"/>
    <lineage>
        <taxon>Bacteria</taxon>
        <taxon>Pseudomonadati</taxon>
        <taxon>Bacteroidota</taxon>
        <taxon>Flavobacteriia</taxon>
        <taxon>Flavobacteriales</taxon>
        <taxon>Flavobacteriaceae</taxon>
    </lineage>
</organism>
<protein>
    <submittedName>
        <fullName evidence="1">Uncharacterized protein</fullName>
    </submittedName>
</protein>
<evidence type="ECO:0000313" key="2">
    <source>
        <dbReference type="Proteomes" id="UP001597476"/>
    </source>
</evidence>
<sequence>MDTHSNLQQQIDETLNVLDSISEVNVSPFFKDKTMNLLFAKKEEEVPSVWAWFTPKLQLATLVCVVILNVIAFTRLESISDYDENLAEFAESYGLLTSDENSILNN</sequence>